<keyword evidence="9" id="KW-1185">Reference proteome</keyword>
<dbReference type="PANTHER" id="PTHR17920">
    <property type="entry name" value="TRANSMEMBRANE AND COILED-COIL DOMAIN-CONTAINING PROTEIN 4 TMCO4"/>
    <property type="match status" value="1"/>
</dbReference>
<feature type="transmembrane region" description="Helical" evidence="7">
    <location>
        <begin position="587"/>
        <end position="610"/>
    </location>
</feature>
<organism evidence="8 9">
    <name type="scientific">Elsinoe batatas</name>
    <dbReference type="NCBI Taxonomy" id="2601811"/>
    <lineage>
        <taxon>Eukaryota</taxon>
        <taxon>Fungi</taxon>
        <taxon>Dikarya</taxon>
        <taxon>Ascomycota</taxon>
        <taxon>Pezizomycotina</taxon>
        <taxon>Dothideomycetes</taxon>
        <taxon>Dothideomycetidae</taxon>
        <taxon>Myriangiales</taxon>
        <taxon>Elsinoaceae</taxon>
        <taxon>Elsinoe</taxon>
    </lineage>
</organism>
<feature type="compositionally biased region" description="Gly residues" evidence="6">
    <location>
        <begin position="1048"/>
        <end position="1057"/>
    </location>
</feature>
<feature type="compositionally biased region" description="Low complexity" evidence="6">
    <location>
        <begin position="417"/>
        <end position="429"/>
    </location>
</feature>
<dbReference type="InterPro" id="IPR007941">
    <property type="entry name" value="DUF726"/>
</dbReference>
<keyword evidence="3 7" id="KW-0812">Transmembrane</keyword>
<dbReference type="EMBL" id="JAESVG020000010">
    <property type="protein sequence ID" value="KAG8623683.1"/>
    <property type="molecule type" value="Genomic_DNA"/>
</dbReference>
<dbReference type="SUPFAM" id="SSF53474">
    <property type="entry name" value="alpha/beta-Hydrolases"/>
    <property type="match status" value="1"/>
</dbReference>
<evidence type="ECO:0000313" key="8">
    <source>
        <dbReference type="EMBL" id="KAG8623683.1"/>
    </source>
</evidence>
<dbReference type="GO" id="GO:0016020">
    <property type="term" value="C:membrane"/>
    <property type="evidence" value="ECO:0007669"/>
    <property type="project" value="UniProtKB-SubCell"/>
</dbReference>
<comment type="subcellular location">
    <subcellularLocation>
        <location evidence="1">Membrane</location>
        <topology evidence="1">Multi-pass membrane protein</topology>
    </subcellularLocation>
</comment>
<evidence type="ECO:0000313" key="9">
    <source>
        <dbReference type="Proteomes" id="UP000809789"/>
    </source>
</evidence>
<dbReference type="InterPro" id="IPR029058">
    <property type="entry name" value="AB_hydrolase_fold"/>
</dbReference>
<evidence type="ECO:0000256" key="1">
    <source>
        <dbReference type="ARBA" id="ARBA00004141"/>
    </source>
</evidence>
<feature type="transmembrane region" description="Helical" evidence="7">
    <location>
        <begin position="543"/>
        <end position="567"/>
    </location>
</feature>
<sequence>MAKDEDDKPKSKISPAEENAGIQVPKPSGPVTQAEEEVDEFGLKIKHVTKRLYELPTTIEGAGKTDTKDDSDDENGDGFKTPLNGLDEKADAEGKAPQLAATQKKKLEDGEVAKSTDDQEALKLEVQEHSHSSPKVTVDEIKSPQTPDKSSASPDASRQHSMATTSSPVETRGVSEWSHMQLAPKAEEEAKEEDEGEWQSMPAFATHTIYDDWGKVLAREEKELQEEEDQGYQNLGGASRGYTKVQLDEDAMSATSMDDDTAYLFKQSKTTALLEEDEEGRDMLAQMEATKDLLTEGQRIAYVGVVKIATMEMYREFEKIERTRSTKKMTEATLESLKKFSQKIMVRLYGHMEIDSAEQVMIEQLAEHGVQADDLTPTLMQNARVRNPMKDAEAKDRKQSISEEVPTPSSESLDVKSPTPSMPNTPSTPGNVPAPYDEEIAPDNMEIQSPSAIADQKKIDIDLRWTVLCDLFLVLVADSSYDARSRTLLEYVGKALQVDWLDICRFEKRITDALEMQEAADKENWNEEEHMQQREKSSRNRKLMMMGLATVGGGLVIGLSAGLLAPVIGAGFAAGFTTIGIAGTGSFFGGVGAAALITSTGVITGSSIGIRASSRRMGAVKTFEYRPLHNNKRVNLIVTIAGWMTGKVDDVRLPFSTVDPIMGDIYSVLWEPEMLQSMGQTINILATELPVMLTKLAYLIDNPWNVSLARADQAGLILADSLMEHNLGARPITLCGFSIGARVIYACLKELAKRGQYGLIQNVYLYGSPMVANKDDYIRARSVVSGRFLNGYATNDWILGYLFRATSGGIMRVAGLAPVEIQGIENVDVTQHVPGHMSYRAAMPKLLQEAGWAVESLEFSEIEDPDPENHEKRQRELINEIEEARKQLEKKPSKKGLKALFSRNKKLAEKKEWETYDERTKTGPADGAGSAADPHAPGASPAGAPVMFDVDAILKEVAELSAQGVEVKEIQSTLPPLKVNVEQPAPARTSGSHSRSRSRASSGSQSPRPRALRTSSSFTSNAGVGAGGGGGVAGRLSHKSSRSSLGGERNGGVGVNGGMLSPASPKVKSAGGWWRRGSGGGSGTGSKEKLPIAEREVTMTFENGGSRKGNPAPDRPGLYTAQSASAGTGGKASAMGMGVGAGALAVGGGAATAYAVDHNAWADEDESGNKRDGEMEMTFE</sequence>
<comment type="caution">
    <text evidence="8">The sequence shown here is derived from an EMBL/GenBank/DDBJ whole genome shotgun (WGS) entry which is preliminary data.</text>
</comment>
<evidence type="ECO:0000256" key="4">
    <source>
        <dbReference type="ARBA" id="ARBA00022989"/>
    </source>
</evidence>
<feature type="region of interest" description="Disordered" evidence="6">
    <location>
        <begin position="383"/>
        <end position="432"/>
    </location>
</feature>
<evidence type="ECO:0000256" key="6">
    <source>
        <dbReference type="SAM" id="MobiDB-lite"/>
    </source>
</evidence>
<feature type="region of interest" description="Disordered" evidence="6">
    <location>
        <begin position="52"/>
        <end position="198"/>
    </location>
</feature>
<evidence type="ECO:0008006" key="10">
    <source>
        <dbReference type="Google" id="ProtNLM"/>
    </source>
</evidence>
<evidence type="ECO:0000256" key="2">
    <source>
        <dbReference type="ARBA" id="ARBA00009824"/>
    </source>
</evidence>
<feature type="compositionally biased region" description="Gly residues" evidence="6">
    <location>
        <begin position="1024"/>
        <end position="1033"/>
    </location>
</feature>
<dbReference type="Proteomes" id="UP000809789">
    <property type="component" value="Unassembled WGS sequence"/>
</dbReference>
<keyword evidence="5 7" id="KW-0472">Membrane</keyword>
<name>A0A8K0PE16_9PEZI</name>
<feature type="compositionally biased region" description="Basic and acidic residues" evidence="6">
    <location>
        <begin position="388"/>
        <end position="401"/>
    </location>
</feature>
<dbReference type="AlphaFoldDB" id="A0A8K0PE16"/>
<feature type="compositionally biased region" description="Basic and acidic residues" evidence="6">
    <location>
        <begin position="105"/>
        <end position="142"/>
    </location>
</feature>
<feature type="compositionally biased region" description="Basic and acidic residues" evidence="6">
    <location>
        <begin position="1"/>
        <end position="10"/>
    </location>
</feature>
<accession>A0A8K0PE16</accession>
<feature type="compositionally biased region" description="Low complexity" evidence="6">
    <location>
        <begin position="923"/>
        <end position="943"/>
    </location>
</feature>
<proteinExistence type="inferred from homology"/>
<feature type="region of interest" description="Disordered" evidence="6">
    <location>
        <begin position="978"/>
        <end position="1134"/>
    </location>
</feature>
<dbReference type="Pfam" id="PF05277">
    <property type="entry name" value="DUF726"/>
    <property type="match status" value="2"/>
</dbReference>
<feature type="compositionally biased region" description="Low complexity" evidence="6">
    <location>
        <begin position="1120"/>
        <end position="1134"/>
    </location>
</feature>
<evidence type="ECO:0000256" key="5">
    <source>
        <dbReference type="ARBA" id="ARBA00023136"/>
    </source>
</evidence>
<evidence type="ECO:0000256" key="3">
    <source>
        <dbReference type="ARBA" id="ARBA00022692"/>
    </source>
</evidence>
<feature type="compositionally biased region" description="Basic and acidic residues" evidence="6">
    <location>
        <begin position="1086"/>
        <end position="1097"/>
    </location>
</feature>
<feature type="compositionally biased region" description="Low complexity" evidence="6">
    <location>
        <begin position="987"/>
        <end position="1009"/>
    </location>
</feature>
<protein>
    <recommendedName>
        <fullName evidence="10">DUF726-domain-containing protein</fullName>
    </recommendedName>
</protein>
<gene>
    <name evidence="8" type="ORF">KVT40_008659</name>
</gene>
<feature type="region of interest" description="Disordered" evidence="6">
    <location>
        <begin position="912"/>
        <end position="943"/>
    </location>
</feature>
<dbReference type="PANTHER" id="PTHR17920:SF3">
    <property type="entry name" value="TRANSMEMBRANE AND COILED-COIL DOMAIN-CONTAINING PROTEIN 4"/>
    <property type="match status" value="1"/>
</dbReference>
<feature type="compositionally biased region" description="Basic and acidic residues" evidence="6">
    <location>
        <begin position="912"/>
        <end position="921"/>
    </location>
</feature>
<keyword evidence="4 7" id="KW-1133">Transmembrane helix</keyword>
<reference evidence="8" key="1">
    <citation type="submission" date="2021-07" db="EMBL/GenBank/DDBJ databases">
        <title>Elsinoe batatas strain:CRI-CJ2 Genome sequencing and assembly.</title>
        <authorList>
            <person name="Huang L."/>
        </authorList>
    </citation>
    <scope>NUCLEOTIDE SEQUENCE</scope>
    <source>
        <strain evidence="8">CRI-CJ2</strain>
    </source>
</reference>
<feature type="compositionally biased region" description="Polar residues" evidence="6">
    <location>
        <begin position="143"/>
        <end position="169"/>
    </location>
</feature>
<comment type="similarity">
    <text evidence="2">Belongs to the TMCO4 family.</text>
</comment>
<evidence type="ECO:0000256" key="7">
    <source>
        <dbReference type="SAM" id="Phobius"/>
    </source>
</evidence>
<dbReference type="OrthoDB" id="277931at2759"/>
<feature type="region of interest" description="Disordered" evidence="6">
    <location>
        <begin position="1"/>
        <end position="38"/>
    </location>
</feature>